<keyword evidence="2" id="KW-1185">Reference proteome</keyword>
<dbReference type="STRING" id="477690.SAMN05216474_0043"/>
<evidence type="ECO:0008006" key="3">
    <source>
        <dbReference type="Google" id="ProtNLM"/>
    </source>
</evidence>
<sequence length="126" mass="15372">MYPKKEYEVIDSIVSETQRTYTFYKNVKREDSIKQWIEYRSNNRIDSVRISYNESSFQGEEIQRFIYWETGFLRTNELSLMNLNGKVIRYQKTNYSQSGLPLSRQYKRNTKNKVESTKTTFKYTYY</sequence>
<proteinExistence type="predicted"/>
<dbReference type="AlphaFoldDB" id="A0A1I6X9Y6"/>
<evidence type="ECO:0000313" key="2">
    <source>
        <dbReference type="Proteomes" id="UP000236454"/>
    </source>
</evidence>
<protein>
    <recommendedName>
        <fullName evidence="3">YD repeat-containing protein</fullName>
    </recommendedName>
</protein>
<accession>A0A1I6X9Y6</accession>
<name>A0A1I6X9Y6_9FLAO</name>
<dbReference type="EMBL" id="FPAS01000001">
    <property type="protein sequence ID" value="SFT35120.1"/>
    <property type="molecule type" value="Genomic_DNA"/>
</dbReference>
<reference evidence="1 2" key="1">
    <citation type="submission" date="2016-10" db="EMBL/GenBank/DDBJ databases">
        <authorList>
            <person name="de Groot N.N."/>
        </authorList>
    </citation>
    <scope>NUCLEOTIDE SEQUENCE [LARGE SCALE GENOMIC DNA]</scope>
    <source>
        <strain evidence="1 2">CGMCC 1.7005</strain>
    </source>
</reference>
<organism evidence="1 2">
    <name type="scientific">Lishizhenia tianjinensis</name>
    <dbReference type="NCBI Taxonomy" id="477690"/>
    <lineage>
        <taxon>Bacteria</taxon>
        <taxon>Pseudomonadati</taxon>
        <taxon>Bacteroidota</taxon>
        <taxon>Flavobacteriia</taxon>
        <taxon>Flavobacteriales</taxon>
        <taxon>Crocinitomicaceae</taxon>
        <taxon>Lishizhenia</taxon>
    </lineage>
</organism>
<gene>
    <name evidence="1" type="ORF">SAMN05216474_0043</name>
</gene>
<dbReference type="Proteomes" id="UP000236454">
    <property type="component" value="Unassembled WGS sequence"/>
</dbReference>
<evidence type="ECO:0000313" key="1">
    <source>
        <dbReference type="EMBL" id="SFT35120.1"/>
    </source>
</evidence>